<reference evidence="2 3" key="1">
    <citation type="submission" date="2018-08" db="EMBL/GenBank/DDBJ databases">
        <title>A genome reference for cultivated species of the human gut microbiota.</title>
        <authorList>
            <person name="Zou Y."/>
            <person name="Xue W."/>
            <person name="Luo G."/>
        </authorList>
    </citation>
    <scope>NUCLEOTIDE SEQUENCE [LARGE SCALE GENOMIC DNA]</scope>
    <source>
        <strain evidence="2 3">TF10-34</strain>
    </source>
</reference>
<organism evidence="2 3">
    <name type="scientific">Bacteroides xylanisolvens</name>
    <dbReference type="NCBI Taxonomy" id="371601"/>
    <lineage>
        <taxon>Bacteria</taxon>
        <taxon>Pseudomonadati</taxon>
        <taxon>Bacteroidota</taxon>
        <taxon>Bacteroidia</taxon>
        <taxon>Bacteroidales</taxon>
        <taxon>Bacteroidaceae</taxon>
        <taxon>Bacteroides</taxon>
    </lineage>
</organism>
<evidence type="ECO:0000313" key="3">
    <source>
        <dbReference type="Proteomes" id="UP000261210"/>
    </source>
</evidence>
<evidence type="ECO:0000256" key="1">
    <source>
        <dbReference type="SAM" id="Phobius"/>
    </source>
</evidence>
<name>A0A3E4N3J6_9BACE</name>
<dbReference type="RefSeq" id="WP_117685189.1">
    <property type="nucleotide sequence ID" value="NZ_CAKOCS010000003.1"/>
</dbReference>
<feature type="transmembrane region" description="Helical" evidence="1">
    <location>
        <begin position="126"/>
        <end position="150"/>
    </location>
</feature>
<sequence>MSVIVFIICLISCIASIIGYLRRKYKWRSRFMQSNRELNHYDKQSPYDIYTRDIGIYAPTPYNVYKLFVGQNKNSDYQQREHNYNWHRFYRYELTSSKKYIFTNIVLCIAMAVMIIHYTFLVMDGVAILEGGCQYIPLLISGAICTNKLITKYKAYKIAKVICNIYDNMLPQIIERKKVSLSFKYLGEYVTLEFKFIPHSHFLQIDERLYEWGEIDVFIAINNNETELAFSFYWRKQQ</sequence>
<keyword evidence="1" id="KW-0472">Membrane</keyword>
<dbReference type="EMBL" id="QSQU01000060">
    <property type="protein sequence ID" value="RGK56210.1"/>
    <property type="molecule type" value="Genomic_DNA"/>
</dbReference>
<gene>
    <name evidence="2" type="ORF">DXD03_22685</name>
</gene>
<comment type="caution">
    <text evidence="2">The sequence shown here is derived from an EMBL/GenBank/DDBJ whole genome shotgun (WGS) entry which is preliminary data.</text>
</comment>
<proteinExistence type="predicted"/>
<accession>A0A3E4N3J6</accession>
<keyword evidence="1" id="KW-0812">Transmembrane</keyword>
<evidence type="ECO:0000313" key="2">
    <source>
        <dbReference type="EMBL" id="RGK56210.1"/>
    </source>
</evidence>
<dbReference type="AlphaFoldDB" id="A0A3E4N3J6"/>
<protein>
    <submittedName>
        <fullName evidence="2">Uncharacterized protein</fullName>
    </submittedName>
</protein>
<keyword evidence="1" id="KW-1133">Transmembrane helix</keyword>
<dbReference type="Proteomes" id="UP000261210">
    <property type="component" value="Unassembled WGS sequence"/>
</dbReference>
<feature type="transmembrane region" description="Helical" evidence="1">
    <location>
        <begin position="5"/>
        <end position="22"/>
    </location>
</feature>
<feature type="transmembrane region" description="Helical" evidence="1">
    <location>
        <begin position="100"/>
        <end position="120"/>
    </location>
</feature>